<dbReference type="RefSeq" id="XP_002769494.1">
    <property type="nucleotide sequence ID" value="XM_002769448.1"/>
</dbReference>
<organism evidence="3">
    <name type="scientific">Perkinsus marinus (strain ATCC 50983 / TXsc)</name>
    <dbReference type="NCBI Taxonomy" id="423536"/>
    <lineage>
        <taxon>Eukaryota</taxon>
        <taxon>Sar</taxon>
        <taxon>Alveolata</taxon>
        <taxon>Perkinsozoa</taxon>
        <taxon>Perkinsea</taxon>
        <taxon>Perkinsida</taxon>
        <taxon>Perkinsidae</taxon>
        <taxon>Perkinsus</taxon>
    </lineage>
</organism>
<keyword evidence="3" id="KW-1185">Reference proteome</keyword>
<dbReference type="Proteomes" id="UP000007800">
    <property type="component" value="Unassembled WGS sequence"/>
</dbReference>
<proteinExistence type="predicted"/>
<accession>C5LM27</accession>
<name>C5LM27_PERM5</name>
<feature type="region of interest" description="Disordered" evidence="1">
    <location>
        <begin position="139"/>
        <end position="158"/>
    </location>
</feature>
<protein>
    <submittedName>
        <fullName evidence="2">Uncharacterized protein</fullName>
    </submittedName>
</protein>
<evidence type="ECO:0000256" key="1">
    <source>
        <dbReference type="SAM" id="MobiDB-lite"/>
    </source>
</evidence>
<sequence length="249" mass="27165">MSGSFEFDLGSMDLREGVVTLFQPPSIGTAGPVVGRRRHKKSAANDGEEFENLMPFRLLRLLIELVADTEILTCTPIAAILQTGSNSDPLGIREHKRGLRRTKSSFEAAFASVTRGPVETRRFRSVTPMTAHVDTSKLLSVGSRGEAPERTSKPLQSTPQSLFRPVVNRMALGRVSANLEVGLLTTVLVDEIVEVNSDLLLNCGSGSIELARTLYVRKLASRSNDTANTKFGDSFILKLTYGTPDLNVF</sequence>
<dbReference type="EMBL" id="GG683387">
    <property type="protein sequence ID" value="EER02212.1"/>
    <property type="molecule type" value="Genomic_DNA"/>
</dbReference>
<dbReference type="AlphaFoldDB" id="C5LM27"/>
<evidence type="ECO:0000313" key="3">
    <source>
        <dbReference type="Proteomes" id="UP000007800"/>
    </source>
</evidence>
<dbReference type="GeneID" id="9055199"/>
<reference evidence="2 3" key="1">
    <citation type="submission" date="2008-07" db="EMBL/GenBank/DDBJ databases">
        <authorList>
            <person name="El-Sayed N."/>
            <person name="Caler E."/>
            <person name="Inman J."/>
            <person name="Amedeo P."/>
            <person name="Hass B."/>
            <person name="Wortman J."/>
        </authorList>
    </citation>
    <scope>NUCLEOTIDE SEQUENCE [LARGE SCALE GENOMIC DNA]</scope>
    <source>
        <strain evidence="3">ATCC 50983 / TXsc</strain>
    </source>
</reference>
<dbReference type="InParanoid" id="C5LM27"/>
<evidence type="ECO:0000313" key="2">
    <source>
        <dbReference type="EMBL" id="EER02212.1"/>
    </source>
</evidence>
<gene>
    <name evidence="2" type="ORF">Pmar_PMAR001675</name>
</gene>